<evidence type="ECO:0000313" key="2">
    <source>
        <dbReference type="EMBL" id="GAA0144980.1"/>
    </source>
</evidence>
<dbReference type="EMBL" id="BAABME010016213">
    <property type="protein sequence ID" value="GAA0144980.1"/>
    <property type="molecule type" value="Genomic_DNA"/>
</dbReference>
<dbReference type="InterPro" id="IPR012337">
    <property type="entry name" value="RNaseH-like_sf"/>
</dbReference>
<name>A0AAV3P416_LITER</name>
<dbReference type="AlphaFoldDB" id="A0AAV3P416"/>
<proteinExistence type="predicted"/>
<evidence type="ECO:0000313" key="3">
    <source>
        <dbReference type="Proteomes" id="UP001454036"/>
    </source>
</evidence>
<protein>
    <recommendedName>
        <fullName evidence="1">Integrase catalytic domain-containing protein</fullName>
    </recommendedName>
</protein>
<keyword evidence="3" id="KW-1185">Reference proteome</keyword>
<dbReference type="InterPro" id="IPR036397">
    <property type="entry name" value="RNaseH_sf"/>
</dbReference>
<evidence type="ECO:0000259" key="1">
    <source>
        <dbReference type="PROSITE" id="PS50994"/>
    </source>
</evidence>
<reference evidence="2 3" key="1">
    <citation type="submission" date="2024-01" db="EMBL/GenBank/DDBJ databases">
        <title>The complete chloroplast genome sequence of Lithospermum erythrorhizon: insights into the phylogenetic relationship among Boraginaceae species and the maternal lineages of purple gromwells.</title>
        <authorList>
            <person name="Okada T."/>
            <person name="Watanabe K."/>
        </authorList>
    </citation>
    <scope>NUCLEOTIDE SEQUENCE [LARGE SCALE GENOMIC DNA]</scope>
</reference>
<dbReference type="SUPFAM" id="SSF53098">
    <property type="entry name" value="Ribonuclease H-like"/>
    <property type="match status" value="1"/>
</dbReference>
<dbReference type="PANTHER" id="PTHR37984">
    <property type="entry name" value="PROTEIN CBG26694"/>
    <property type="match status" value="1"/>
</dbReference>
<dbReference type="Pfam" id="PF00665">
    <property type="entry name" value="rve"/>
    <property type="match status" value="1"/>
</dbReference>
<dbReference type="GO" id="GO:0003676">
    <property type="term" value="F:nucleic acid binding"/>
    <property type="evidence" value="ECO:0007669"/>
    <property type="project" value="InterPro"/>
</dbReference>
<dbReference type="InterPro" id="IPR001584">
    <property type="entry name" value="Integrase_cat-core"/>
</dbReference>
<dbReference type="PANTHER" id="PTHR37984:SF5">
    <property type="entry name" value="PROTEIN NYNRIN-LIKE"/>
    <property type="match status" value="1"/>
</dbReference>
<dbReference type="GO" id="GO:0015074">
    <property type="term" value="P:DNA integration"/>
    <property type="evidence" value="ECO:0007669"/>
    <property type="project" value="InterPro"/>
</dbReference>
<dbReference type="PROSITE" id="PS50994">
    <property type="entry name" value="INTEGRASE"/>
    <property type="match status" value="1"/>
</dbReference>
<dbReference type="Proteomes" id="UP001454036">
    <property type="component" value="Unassembled WGS sequence"/>
</dbReference>
<feature type="domain" description="Integrase catalytic" evidence="1">
    <location>
        <begin position="53"/>
        <end position="148"/>
    </location>
</feature>
<accession>A0AAV3P416</accession>
<organism evidence="2 3">
    <name type="scientific">Lithospermum erythrorhizon</name>
    <name type="common">Purple gromwell</name>
    <name type="synonym">Lithospermum officinale var. erythrorhizon</name>
    <dbReference type="NCBI Taxonomy" id="34254"/>
    <lineage>
        <taxon>Eukaryota</taxon>
        <taxon>Viridiplantae</taxon>
        <taxon>Streptophyta</taxon>
        <taxon>Embryophyta</taxon>
        <taxon>Tracheophyta</taxon>
        <taxon>Spermatophyta</taxon>
        <taxon>Magnoliopsida</taxon>
        <taxon>eudicotyledons</taxon>
        <taxon>Gunneridae</taxon>
        <taxon>Pentapetalae</taxon>
        <taxon>asterids</taxon>
        <taxon>lamiids</taxon>
        <taxon>Boraginales</taxon>
        <taxon>Boraginaceae</taxon>
        <taxon>Boraginoideae</taxon>
        <taxon>Lithospermeae</taxon>
        <taxon>Lithospermum</taxon>
    </lineage>
</organism>
<comment type="caution">
    <text evidence="2">The sequence shown here is derived from an EMBL/GenBank/DDBJ whole genome shotgun (WGS) entry which is preliminary data.</text>
</comment>
<dbReference type="InterPro" id="IPR050951">
    <property type="entry name" value="Retrovirus_Pol_polyprotein"/>
</dbReference>
<dbReference type="Gene3D" id="3.30.420.10">
    <property type="entry name" value="Ribonuclease H-like superfamily/Ribonuclease H"/>
    <property type="match status" value="2"/>
</dbReference>
<gene>
    <name evidence="2" type="ORF">LIER_36048</name>
</gene>
<sequence length="148" mass="16921">MDGSRNSKLSGAGMLIRGPDGLEMEYALRFNFKATNNEVEYEAMCLNNLPLPFSLIPVAMWEIELGGKLPKAKGSIEYMVVVVDYFSKWVEAAPLKKTNGEEVIHFLWKHVITRFGIPKILVSNNRLQFSSKTLHRFCDKYGIEKQFM</sequence>